<proteinExistence type="predicted"/>
<organism evidence="1 2">
    <name type="scientific">Nitrosovibrio tenuis</name>
    <dbReference type="NCBI Taxonomy" id="1233"/>
    <lineage>
        <taxon>Bacteria</taxon>
        <taxon>Pseudomonadati</taxon>
        <taxon>Pseudomonadota</taxon>
        <taxon>Betaproteobacteria</taxon>
        <taxon>Nitrosomonadales</taxon>
        <taxon>Nitrosomonadaceae</taxon>
        <taxon>Nitrosovibrio</taxon>
    </lineage>
</organism>
<dbReference type="AlphaFoldDB" id="A0A1H7P9F1"/>
<gene>
    <name evidence="1" type="ORF">SAMN05216387_10897</name>
</gene>
<dbReference type="SUPFAM" id="SSF46955">
    <property type="entry name" value="Putative DNA-binding domain"/>
    <property type="match status" value="1"/>
</dbReference>
<name>A0A1H7P9F1_9PROT</name>
<dbReference type="EMBL" id="FOBH01000008">
    <property type="protein sequence ID" value="SEL32256.1"/>
    <property type="molecule type" value="Genomic_DNA"/>
</dbReference>
<reference evidence="1 2" key="1">
    <citation type="submission" date="2016-10" db="EMBL/GenBank/DDBJ databases">
        <authorList>
            <person name="de Groot N.N."/>
        </authorList>
    </citation>
    <scope>NUCLEOTIDE SEQUENCE [LARGE SCALE GENOMIC DNA]</scope>
    <source>
        <strain evidence="1 2">Nv1</strain>
    </source>
</reference>
<accession>A0A1H7P9F1</accession>
<dbReference type="InterPro" id="IPR009061">
    <property type="entry name" value="DNA-bd_dom_put_sf"/>
</dbReference>
<dbReference type="STRING" id="1233.SAMN05216387_10897"/>
<sequence length="67" mass="7874">MQENLLSTREAALYLGVSEAFLERDRWVGARVQYIKIGSRAVRYRLQDLENYIQSCICKPTSYTDRK</sequence>
<keyword evidence="2" id="KW-1185">Reference proteome</keyword>
<protein>
    <submittedName>
        <fullName evidence="1">Transcriptional regulator, AlpA family</fullName>
    </submittedName>
</protein>
<evidence type="ECO:0000313" key="1">
    <source>
        <dbReference type="EMBL" id="SEL32256.1"/>
    </source>
</evidence>
<dbReference type="Proteomes" id="UP000198620">
    <property type="component" value="Unassembled WGS sequence"/>
</dbReference>
<dbReference type="OrthoDB" id="8537306at2"/>
<evidence type="ECO:0000313" key="2">
    <source>
        <dbReference type="Proteomes" id="UP000198620"/>
    </source>
</evidence>